<dbReference type="PANTHER" id="PTHR22916">
    <property type="entry name" value="GLYCOSYLTRANSFERASE"/>
    <property type="match status" value="1"/>
</dbReference>
<comment type="caution">
    <text evidence="2">The sequence shown here is derived from an EMBL/GenBank/DDBJ whole genome shotgun (WGS) entry which is preliminary data.</text>
</comment>
<sequence>MTNNLKRDLQPTLLNLSIIIPVYNAEATLRRCLDSIFCASNRHFEIILINDGSEDKSIEICREYKQEHPDIVKIIDQPNLGVSAARNVGIDNAQGKYIIFEDSDDYFCSGILDNLELENSEADWELYNFEPETNETIVNDELVEAKNKIPYYEKILYGDRSSNGVINTNYRVVWSKIYKRDIIVNNDIRFPVGIPIGEDMLFNIAYVAHSNVFRYHTAKMSVYCDNPSSAMRSDKDVDKMIENNKSFTIGLKEYLNELGIIQAAPWLYYDRVVLDSVGGYAISKKMVNATNELVQAVKFSSSSSKLKWHKEVAKRLSKKQFGIANFELAIISGGKKIKHLGQSYK</sequence>
<gene>
    <name evidence="2" type="ORF">LDELB18P1_1684</name>
</gene>
<evidence type="ECO:0000313" key="2">
    <source>
        <dbReference type="EMBL" id="RZM15632.1"/>
    </source>
</evidence>
<dbReference type="GO" id="GO:0016758">
    <property type="term" value="F:hexosyltransferase activity"/>
    <property type="evidence" value="ECO:0007669"/>
    <property type="project" value="UniProtKB-ARBA"/>
</dbReference>
<feature type="domain" description="Glycosyltransferase 2-like" evidence="1">
    <location>
        <begin position="17"/>
        <end position="107"/>
    </location>
</feature>
<dbReference type="InterPro" id="IPR029044">
    <property type="entry name" value="Nucleotide-diphossugar_trans"/>
</dbReference>
<protein>
    <submittedName>
        <fullName evidence="2">Glycosyl transferase family 2</fullName>
    </submittedName>
</protein>
<dbReference type="SUPFAM" id="SSF53448">
    <property type="entry name" value="Nucleotide-diphospho-sugar transferases"/>
    <property type="match status" value="1"/>
</dbReference>
<dbReference type="Gene3D" id="3.90.550.10">
    <property type="entry name" value="Spore Coat Polysaccharide Biosynthesis Protein SpsA, Chain A"/>
    <property type="match status" value="1"/>
</dbReference>
<organism evidence="2 3">
    <name type="scientific">Lactobacillus delbrueckii</name>
    <dbReference type="NCBI Taxonomy" id="1584"/>
    <lineage>
        <taxon>Bacteria</taxon>
        <taxon>Bacillati</taxon>
        <taxon>Bacillota</taxon>
        <taxon>Bacilli</taxon>
        <taxon>Lactobacillales</taxon>
        <taxon>Lactobacillaceae</taxon>
        <taxon>Lactobacillus</taxon>
    </lineage>
</organism>
<dbReference type="CDD" id="cd00761">
    <property type="entry name" value="Glyco_tranf_GTA_type"/>
    <property type="match status" value="1"/>
</dbReference>
<dbReference type="Proteomes" id="UP000292818">
    <property type="component" value="Unassembled WGS sequence"/>
</dbReference>
<dbReference type="Pfam" id="PF00535">
    <property type="entry name" value="Glycos_transf_2"/>
    <property type="match status" value="1"/>
</dbReference>
<keyword evidence="2" id="KW-0808">Transferase</keyword>
<evidence type="ECO:0000259" key="1">
    <source>
        <dbReference type="Pfam" id="PF00535"/>
    </source>
</evidence>
<evidence type="ECO:0000313" key="3">
    <source>
        <dbReference type="Proteomes" id="UP000292818"/>
    </source>
</evidence>
<dbReference type="RefSeq" id="WP_130137731.1">
    <property type="nucleotide sequence ID" value="NZ_SETJ01000078.1"/>
</dbReference>
<dbReference type="PANTHER" id="PTHR22916:SF3">
    <property type="entry name" value="UDP-GLCNAC:BETAGAL BETA-1,3-N-ACETYLGLUCOSAMINYLTRANSFERASE-LIKE PROTEIN 1"/>
    <property type="match status" value="1"/>
</dbReference>
<accession>A0A4Q7DUE2</accession>
<dbReference type="EMBL" id="SETJ01000078">
    <property type="protein sequence ID" value="RZM15632.1"/>
    <property type="molecule type" value="Genomic_DNA"/>
</dbReference>
<proteinExistence type="predicted"/>
<dbReference type="InterPro" id="IPR001173">
    <property type="entry name" value="Glyco_trans_2-like"/>
</dbReference>
<dbReference type="AlphaFoldDB" id="A0A4Q7DUE2"/>
<name>A0A4Q7DUE2_9LACO</name>
<reference evidence="2 3" key="1">
    <citation type="submission" date="2019-01" db="EMBL/GenBank/DDBJ databases">
        <title>Colonization of the human gut by bovine bacteria present in Parmesan cheese.</title>
        <authorList>
            <person name="Lugli G.A."/>
            <person name="Milani C."/>
        </authorList>
    </citation>
    <scope>NUCLEOTIDE SEQUENCE [LARGE SCALE GENOMIC DNA]</scope>
    <source>
        <strain evidence="2 3">LDELB18P1</strain>
    </source>
</reference>